<feature type="region of interest" description="Disordered" evidence="2">
    <location>
        <begin position="760"/>
        <end position="835"/>
    </location>
</feature>
<feature type="coiled-coil region" evidence="1">
    <location>
        <begin position="889"/>
        <end position="923"/>
    </location>
</feature>
<feature type="region of interest" description="Disordered" evidence="2">
    <location>
        <begin position="135"/>
        <end position="157"/>
    </location>
</feature>
<proteinExistence type="predicted"/>
<comment type="caution">
    <text evidence="4">The sequence shown here is derived from an EMBL/GenBank/DDBJ whole genome shotgun (WGS) entry which is preliminary data.</text>
</comment>
<feature type="domain" description="Retrovirus-related Pol polyprotein from transposon TNT 1-94-like beta-barrel" evidence="3">
    <location>
        <begin position="556"/>
        <end position="589"/>
    </location>
</feature>
<dbReference type="AlphaFoldDB" id="A0A6L2JQ54"/>
<feature type="compositionally biased region" description="Basic residues" evidence="2">
    <location>
        <begin position="760"/>
        <end position="773"/>
    </location>
</feature>
<feature type="compositionally biased region" description="Polar residues" evidence="2">
    <location>
        <begin position="628"/>
        <end position="652"/>
    </location>
</feature>
<dbReference type="EMBL" id="BKCJ010001086">
    <property type="protein sequence ID" value="GEU38727.1"/>
    <property type="molecule type" value="Genomic_DNA"/>
</dbReference>
<feature type="region of interest" description="Disordered" evidence="2">
    <location>
        <begin position="303"/>
        <end position="325"/>
    </location>
</feature>
<organism evidence="4">
    <name type="scientific">Tanacetum cinerariifolium</name>
    <name type="common">Dalmatian daisy</name>
    <name type="synonym">Chrysanthemum cinerariifolium</name>
    <dbReference type="NCBI Taxonomy" id="118510"/>
    <lineage>
        <taxon>Eukaryota</taxon>
        <taxon>Viridiplantae</taxon>
        <taxon>Streptophyta</taxon>
        <taxon>Embryophyta</taxon>
        <taxon>Tracheophyta</taxon>
        <taxon>Spermatophyta</taxon>
        <taxon>Magnoliopsida</taxon>
        <taxon>eudicotyledons</taxon>
        <taxon>Gunneridae</taxon>
        <taxon>Pentapetalae</taxon>
        <taxon>asterids</taxon>
        <taxon>campanulids</taxon>
        <taxon>Asterales</taxon>
        <taxon>Asteraceae</taxon>
        <taxon>Asteroideae</taxon>
        <taxon>Anthemideae</taxon>
        <taxon>Anthemidinae</taxon>
        <taxon>Tanacetum</taxon>
    </lineage>
</organism>
<evidence type="ECO:0000259" key="3">
    <source>
        <dbReference type="Pfam" id="PF22936"/>
    </source>
</evidence>
<evidence type="ECO:0000313" key="4">
    <source>
        <dbReference type="EMBL" id="GEU38727.1"/>
    </source>
</evidence>
<dbReference type="Pfam" id="PF22936">
    <property type="entry name" value="Pol_BBD"/>
    <property type="match status" value="1"/>
</dbReference>
<evidence type="ECO:0000256" key="1">
    <source>
        <dbReference type="SAM" id="Coils"/>
    </source>
</evidence>
<sequence length="1162" mass="130626">MQDRGIAEGPVTQTIITHNAACQANDLDAYDSDCDDFSTTKADLMADLSSYRSNVLSEIRPMLYDGNVIAKETNVISIVDSKETLMLEEENFGKRFVQQRELSDEQALHPHTDQSPSLLVKIKAPRELLKAKNIYSLGSTSEGDENTTNPPTNPPTHQALHTLSTIKLPILKKEGLHKGYDRFQSLLSQLETHGAGVSTEDANQKFLSGPQLDHEDLEQVDEFDLEEIDLKWHDFYKTKEVLQKDREKAKERLGNTGYKTRDNGKRPAKQDEQKAMVIDDEEWNYMPYKSDFEIDELKFTYGPKQSTSGESNPKTNDLNSCDSNSSVETLKSIPKLVTNKPKAVSEPKVWSDALIIKEYESDSNNEHVTISSKEQEKPSFAFVNTVKHVKTSRQTIKEQNMCSKNPKPNNRDWNGLMSKRMAKQIKLNKQKGKSIGPRENRPVWNNVQRLNHQNKFVPTTVLTKTGRFTVNAARQNFTSQAALTSIARKVNTTRPKVNEIKPIHNVYKSHSPIRRPFIKTTSSKENFAHHKVKTARDKSVSTIGDNPHQTLKEKGIVDSGCSRHMTGNKAYLVDYQDFNGGPVAFGDSKGQITEKTEGNSKFHETVDFLTSSTIQHALTGKVEPTKPQPTLSPTHPSTGDQPPVTKSSSSHDTTQDSRDSLEGTNGSEGDQVQSHPNSPFSGGRTSDRARGALNLEELFSICTNLSNRVLALETVNDAHAAEIISLKARIKKLEKRCKPSISHHRAWLKSVQRLSIKKRFRKKESVSKQRRKKDKPEPTIDDSTLNDLDANYSIDTEEPINQGRLSEETEELVSTSWPGDSTIRPDVGTADPILPTTTTSILDDKDITMAQTLIKMKEKKSIENGKGVFEEPNPAKKMTRSDLDAAQIAKEAEVARLVYEEELAELEMEKEKRQREKEASKAAIAEMYNEVQAGIKDNALFNMGGYKYSQLKAKTFSEIQDGTEIYMLAERRYPLTKETFKRMLVLRLIAECESDAVFDLLRIIQKQIDESGSHNEKGLHKGYDRFQSLLSQLKTHGVGVSTKDANQKFLRSLPYSWSQVSLIMRTKSRVDTLNFDDLYNNLRVFKSDVKGSIRSSSSTQNLAFVSFDNPSSTNEVNTAYGVSTSSGHNSQKEGSSTYIDDLMYSFFSNQSSGPQLDHEDLE</sequence>
<keyword evidence="1" id="KW-0175">Coiled coil</keyword>
<evidence type="ECO:0000256" key="2">
    <source>
        <dbReference type="SAM" id="MobiDB-lite"/>
    </source>
</evidence>
<dbReference type="InterPro" id="IPR054722">
    <property type="entry name" value="PolX-like_BBD"/>
</dbReference>
<feature type="region of interest" description="Disordered" evidence="2">
    <location>
        <begin position="619"/>
        <end position="687"/>
    </location>
</feature>
<feature type="compositionally biased region" description="Polar residues" evidence="2">
    <location>
        <begin position="662"/>
        <end position="684"/>
    </location>
</feature>
<gene>
    <name evidence="4" type="ORF">Tci_010705</name>
</gene>
<name>A0A6L2JQ54_TANCI</name>
<protein>
    <recommendedName>
        <fullName evidence="3">Retrovirus-related Pol polyprotein from transposon TNT 1-94-like beta-barrel domain-containing protein</fullName>
    </recommendedName>
</protein>
<accession>A0A6L2JQ54</accession>
<reference evidence="4" key="1">
    <citation type="journal article" date="2019" name="Sci. Rep.">
        <title>Draft genome of Tanacetum cinerariifolium, the natural source of mosquito coil.</title>
        <authorList>
            <person name="Yamashiro T."/>
            <person name="Shiraishi A."/>
            <person name="Satake H."/>
            <person name="Nakayama K."/>
        </authorList>
    </citation>
    <scope>NUCLEOTIDE SEQUENCE</scope>
</reference>